<sequence>MDNVGTGNLRWYGKRFLVTGNPGFRLFSCHERKRRGTGNEVETVKNSLYCSEMDKKKERIKFAPSSTTKTPKKLFFHFSEHQIPGQISLLP</sequence>
<gene>
    <name evidence="1" type="ORF">MWH26_06320</name>
</gene>
<evidence type="ECO:0000313" key="2">
    <source>
        <dbReference type="Proteomes" id="UP000829647"/>
    </source>
</evidence>
<accession>A0ABY4JF47</accession>
<evidence type="ECO:0000313" key="1">
    <source>
        <dbReference type="EMBL" id="UPL50517.1"/>
    </source>
</evidence>
<dbReference type="Proteomes" id="UP000829647">
    <property type="component" value="Chromosome"/>
</dbReference>
<dbReference type="RefSeq" id="WP_247976529.1">
    <property type="nucleotide sequence ID" value="NZ_CP095848.1"/>
</dbReference>
<proteinExistence type="predicted"/>
<name>A0ABY4JF47_9BACT</name>
<keyword evidence="2" id="KW-1185">Reference proteome</keyword>
<reference evidence="1 2" key="1">
    <citation type="submission" date="2022-04" db="EMBL/GenBank/DDBJ databases">
        <title>Hymenobacter sp. isolated from the air.</title>
        <authorList>
            <person name="Won M."/>
            <person name="Lee C.-M."/>
            <person name="Woen H.-Y."/>
            <person name="Kwon S.-W."/>
        </authorList>
    </citation>
    <scope>NUCLEOTIDE SEQUENCE [LARGE SCALE GENOMIC DNA]</scope>
    <source>
        <strain evidence="2">5516 S-25</strain>
    </source>
</reference>
<dbReference type="EMBL" id="CP095848">
    <property type="protein sequence ID" value="UPL50517.1"/>
    <property type="molecule type" value="Genomic_DNA"/>
</dbReference>
<protein>
    <submittedName>
        <fullName evidence="1">Uncharacterized protein</fullName>
    </submittedName>
</protein>
<organism evidence="1 2">
    <name type="scientific">Hymenobacter sublimis</name>
    <dbReference type="NCBI Taxonomy" id="2933777"/>
    <lineage>
        <taxon>Bacteria</taxon>
        <taxon>Pseudomonadati</taxon>
        <taxon>Bacteroidota</taxon>
        <taxon>Cytophagia</taxon>
        <taxon>Cytophagales</taxon>
        <taxon>Hymenobacteraceae</taxon>
        <taxon>Hymenobacter</taxon>
    </lineage>
</organism>